<evidence type="ECO:0000313" key="2">
    <source>
        <dbReference type="Proteomes" id="UP000790833"/>
    </source>
</evidence>
<gene>
    <name evidence="1" type="ORF">KQ657_000638</name>
</gene>
<dbReference type="AlphaFoldDB" id="A0A9P7V998"/>
<sequence>MRLIRFRTIVRSLSRKSSSSSKDSMILADALNLLSRDKNDEGSKLKQATNSTTAFQPSLFQNLTQGSAVERFQVEHEPSPIKSPNQKTREKYVTNLLLGIKLHRVADNSTLLSLLPKKVGRYIGTVENERRLIEILQFFYFHDQLNLKLLMELVLNRNFCSLQEGKIPVKLTLLRDSHDRLQWKEIDYVQFDIVLLKKYYDWGKPLMIIKNLKANFNKYYAPALETHSLLPFYERILWKFYFEYIKQFDEIYYIRQLDNIKSTFLILESSQEKSKVICEEALIQHKDELNILQQIFLAIVSNTAVQSRINTELNLNGTQLKLLSLLKKVSIKYKLSSLDVNNMEEDNKLTMYMVINALENILWSSQYDLASNDGHNELFGYLNDLRCFREEKLMKIKGMEKEPIWNEVIRLY</sequence>
<dbReference type="EMBL" id="JAHMUF010000011">
    <property type="protein sequence ID" value="KAG7193569.1"/>
    <property type="molecule type" value="Genomic_DNA"/>
</dbReference>
<name>A0A9P7V998_9ASCO</name>
<keyword evidence="2" id="KW-1185">Reference proteome</keyword>
<dbReference type="Proteomes" id="UP000790833">
    <property type="component" value="Unassembled WGS sequence"/>
</dbReference>
<dbReference type="GeneID" id="66114012"/>
<comment type="caution">
    <text evidence="1">The sequence shown here is derived from an EMBL/GenBank/DDBJ whole genome shotgun (WGS) entry which is preliminary data.</text>
</comment>
<accession>A0A9P7V998</accession>
<reference evidence="1" key="1">
    <citation type="submission" date="2021-03" db="EMBL/GenBank/DDBJ databases">
        <authorList>
            <person name="Palmer J.M."/>
        </authorList>
    </citation>
    <scope>NUCLEOTIDE SEQUENCE</scope>
    <source>
        <strain evidence="1">ARV_011</strain>
    </source>
</reference>
<protein>
    <submittedName>
        <fullName evidence="1">Uncharacterized protein</fullName>
    </submittedName>
</protein>
<evidence type="ECO:0000313" key="1">
    <source>
        <dbReference type="EMBL" id="KAG7193569.1"/>
    </source>
</evidence>
<organism evidence="1 2">
    <name type="scientific">Scheffersomyces spartinae</name>
    <dbReference type="NCBI Taxonomy" id="45513"/>
    <lineage>
        <taxon>Eukaryota</taxon>
        <taxon>Fungi</taxon>
        <taxon>Dikarya</taxon>
        <taxon>Ascomycota</taxon>
        <taxon>Saccharomycotina</taxon>
        <taxon>Pichiomycetes</taxon>
        <taxon>Debaryomycetaceae</taxon>
        <taxon>Scheffersomyces</taxon>
    </lineage>
</organism>
<dbReference type="RefSeq" id="XP_043049117.1">
    <property type="nucleotide sequence ID" value="XM_043191474.1"/>
</dbReference>
<proteinExistence type="predicted"/>
<dbReference type="OrthoDB" id="4005225at2759"/>